<dbReference type="STRING" id="1157962.A0A250WR53"/>
<evidence type="ECO:0000313" key="3">
    <source>
        <dbReference type="EMBL" id="GAX73293.1"/>
    </source>
</evidence>
<protein>
    <recommendedName>
        <fullName evidence="2">Thioredoxin domain-containing protein</fullName>
    </recommendedName>
</protein>
<name>A0A250WR53_9CHLO</name>
<comment type="caution">
    <text evidence="3">The sequence shown here is derived from an EMBL/GenBank/DDBJ whole genome shotgun (WGS) entry which is preliminary data.</text>
</comment>
<keyword evidence="4" id="KW-1185">Reference proteome</keyword>
<dbReference type="InterPro" id="IPR017937">
    <property type="entry name" value="Thioredoxin_CS"/>
</dbReference>
<dbReference type="SUPFAM" id="SSF52833">
    <property type="entry name" value="Thioredoxin-like"/>
    <property type="match status" value="1"/>
</dbReference>
<keyword evidence="1" id="KW-1015">Disulfide bond</keyword>
<dbReference type="CDD" id="cd02947">
    <property type="entry name" value="TRX_family"/>
    <property type="match status" value="1"/>
</dbReference>
<dbReference type="Gene3D" id="3.40.30.10">
    <property type="entry name" value="Glutaredoxin"/>
    <property type="match status" value="1"/>
</dbReference>
<dbReference type="Proteomes" id="UP000232323">
    <property type="component" value="Unassembled WGS sequence"/>
</dbReference>
<dbReference type="InterPro" id="IPR036249">
    <property type="entry name" value="Thioredoxin-like_sf"/>
</dbReference>
<evidence type="ECO:0000313" key="4">
    <source>
        <dbReference type="Proteomes" id="UP000232323"/>
    </source>
</evidence>
<dbReference type="OrthoDB" id="10263751at2759"/>
<feature type="domain" description="Thioredoxin" evidence="2">
    <location>
        <begin position="33"/>
        <end position="161"/>
    </location>
</feature>
<organism evidence="3 4">
    <name type="scientific">Chlamydomonas eustigma</name>
    <dbReference type="NCBI Taxonomy" id="1157962"/>
    <lineage>
        <taxon>Eukaryota</taxon>
        <taxon>Viridiplantae</taxon>
        <taxon>Chlorophyta</taxon>
        <taxon>core chlorophytes</taxon>
        <taxon>Chlorophyceae</taxon>
        <taxon>CS clade</taxon>
        <taxon>Chlamydomonadales</taxon>
        <taxon>Chlamydomonadaceae</taxon>
        <taxon>Chlamydomonas</taxon>
    </lineage>
</organism>
<sequence length="169" mass="19158">MQSTFLSRKNQLTVQRQNLVKSCTLLRHDTRSLKVYSSDAAIAAPFVSESGVGLYELTKDNFWSYMEASENKDTLIVVDCYTDWCGPCKMIYPDLVKLTAELEPRARIVKFNCNKYNKELGVQLNIKVAPTFLMYRNKEKVGEMTGAKLEKLKNLITEKLDPPAPSPVA</sequence>
<reference evidence="3 4" key="1">
    <citation type="submission" date="2017-08" db="EMBL/GenBank/DDBJ databases">
        <title>Acidophilic green algal genome provides insights into adaptation to an acidic environment.</title>
        <authorList>
            <person name="Hirooka S."/>
            <person name="Hirose Y."/>
            <person name="Kanesaki Y."/>
            <person name="Higuchi S."/>
            <person name="Fujiwara T."/>
            <person name="Onuma R."/>
            <person name="Era A."/>
            <person name="Ohbayashi R."/>
            <person name="Uzuka A."/>
            <person name="Nozaki H."/>
            <person name="Yoshikawa H."/>
            <person name="Miyagishima S.Y."/>
        </authorList>
    </citation>
    <scope>NUCLEOTIDE SEQUENCE [LARGE SCALE GENOMIC DNA]</scope>
    <source>
        <strain evidence="3 4">NIES-2499</strain>
    </source>
</reference>
<evidence type="ECO:0000259" key="2">
    <source>
        <dbReference type="PROSITE" id="PS51352"/>
    </source>
</evidence>
<proteinExistence type="predicted"/>
<dbReference type="Pfam" id="PF00085">
    <property type="entry name" value="Thioredoxin"/>
    <property type="match status" value="1"/>
</dbReference>
<dbReference type="InterPro" id="IPR013766">
    <property type="entry name" value="Thioredoxin_domain"/>
</dbReference>
<gene>
    <name evidence="3" type="ORF">CEUSTIGMA_g747.t1</name>
</gene>
<dbReference type="PROSITE" id="PS51352">
    <property type="entry name" value="THIOREDOXIN_2"/>
    <property type="match status" value="1"/>
</dbReference>
<evidence type="ECO:0000256" key="1">
    <source>
        <dbReference type="ARBA" id="ARBA00023157"/>
    </source>
</evidence>
<dbReference type="EMBL" id="BEGY01000003">
    <property type="protein sequence ID" value="GAX73293.1"/>
    <property type="molecule type" value="Genomic_DNA"/>
</dbReference>
<dbReference type="AlphaFoldDB" id="A0A250WR53"/>
<accession>A0A250WR53</accession>
<dbReference type="PANTHER" id="PTHR46115">
    <property type="entry name" value="THIOREDOXIN-LIKE PROTEIN 1"/>
    <property type="match status" value="1"/>
</dbReference>
<dbReference type="PROSITE" id="PS00194">
    <property type="entry name" value="THIOREDOXIN_1"/>
    <property type="match status" value="1"/>
</dbReference>